<dbReference type="AlphaFoldDB" id="A0A1E5ILE2"/>
<evidence type="ECO:0000256" key="5">
    <source>
        <dbReference type="ARBA" id="ARBA00022977"/>
    </source>
</evidence>
<name>A0A1E5ILE2_ENDTX</name>
<proteinExistence type="predicted"/>
<evidence type="ECO:0000256" key="6">
    <source>
        <dbReference type="ARBA" id="ARBA00023270"/>
    </source>
</evidence>
<evidence type="ECO:0000256" key="1">
    <source>
        <dbReference type="ARBA" id="ARBA00002834"/>
    </source>
</evidence>
<feature type="domain" description="Thiazole synthase ThiG" evidence="8">
    <location>
        <begin position="2"/>
        <end position="87"/>
    </location>
</feature>
<evidence type="ECO:0000313" key="10">
    <source>
        <dbReference type="Proteomes" id="UP000095237"/>
    </source>
</evidence>
<evidence type="ECO:0000256" key="2">
    <source>
        <dbReference type="ARBA" id="ARBA00004948"/>
    </source>
</evidence>
<protein>
    <recommendedName>
        <fullName evidence="3">thiazole synthase</fullName>
        <ecNumber evidence="3">2.8.1.10</ecNumber>
    </recommendedName>
</protein>
<gene>
    <name evidence="9" type="ORF">ATZ36_15805</name>
</gene>
<dbReference type="EMBL" id="LNVX01000227">
    <property type="protein sequence ID" value="OEG71264.1"/>
    <property type="molecule type" value="Genomic_DNA"/>
</dbReference>
<evidence type="ECO:0000256" key="4">
    <source>
        <dbReference type="ARBA" id="ARBA00022679"/>
    </source>
</evidence>
<evidence type="ECO:0000313" key="9">
    <source>
        <dbReference type="EMBL" id="OEG71264.1"/>
    </source>
</evidence>
<dbReference type="Pfam" id="PF05690">
    <property type="entry name" value="ThiG"/>
    <property type="match status" value="1"/>
</dbReference>
<dbReference type="UniPathway" id="UPA00060"/>
<dbReference type="InterPro" id="IPR008867">
    <property type="entry name" value="ThiG"/>
</dbReference>
<keyword evidence="10" id="KW-1185">Reference proteome</keyword>
<comment type="pathway">
    <text evidence="2">Cofactor biosynthesis; thiamine diphosphate biosynthesis.</text>
</comment>
<sequence>MYIMPNTSWARNTGEAVWITHVAKNAAKTDLIKIEIINDNKHLLPDNYQTAKMCEILAKEGFKVFAYMNADLYATRDMLNAGRKAFLAKLGAVSDRAKASSPFFRIILQLRRRI</sequence>
<dbReference type="InterPro" id="IPR033983">
    <property type="entry name" value="Thiazole_synthase_ThiG"/>
</dbReference>
<accession>A0A1E5ILE2</accession>
<keyword evidence="4" id="KW-0808">Transferase</keyword>
<keyword evidence="5" id="KW-0784">Thiamine biosynthesis</keyword>
<keyword evidence="6" id="KW-0704">Schiff base</keyword>
<comment type="caution">
    <text evidence="9">The sequence shown here is derived from an EMBL/GenBank/DDBJ whole genome shotgun (WGS) entry which is preliminary data.</text>
</comment>
<dbReference type="Proteomes" id="UP000095237">
    <property type="component" value="Unassembled WGS sequence"/>
</dbReference>
<dbReference type="GO" id="GO:1990107">
    <property type="term" value="F:thiazole synthase activity"/>
    <property type="evidence" value="ECO:0007669"/>
    <property type="project" value="UniProtKB-EC"/>
</dbReference>
<dbReference type="Gene3D" id="3.20.20.70">
    <property type="entry name" value="Aldolase class I"/>
    <property type="match status" value="1"/>
</dbReference>
<dbReference type="PANTHER" id="PTHR34266">
    <property type="entry name" value="THIAZOLE SYNTHASE"/>
    <property type="match status" value="1"/>
</dbReference>
<dbReference type="PANTHER" id="PTHR34266:SF2">
    <property type="entry name" value="THIAZOLE SYNTHASE"/>
    <property type="match status" value="1"/>
</dbReference>
<evidence type="ECO:0000256" key="3">
    <source>
        <dbReference type="ARBA" id="ARBA00011960"/>
    </source>
</evidence>
<comment type="catalytic activity">
    <reaction evidence="7">
        <text>[ThiS sulfur-carrier protein]-C-terminal-Gly-aminoethanethioate + 2-iminoacetate + 1-deoxy-D-xylulose 5-phosphate = [ThiS sulfur-carrier protein]-C-terminal Gly-Gly + 2-[(2R,5Z)-2-carboxy-4-methylthiazol-5(2H)-ylidene]ethyl phosphate + 2 H2O + H(+)</text>
        <dbReference type="Rhea" id="RHEA:26297"/>
        <dbReference type="Rhea" id="RHEA-COMP:12909"/>
        <dbReference type="Rhea" id="RHEA-COMP:19908"/>
        <dbReference type="ChEBI" id="CHEBI:15377"/>
        <dbReference type="ChEBI" id="CHEBI:15378"/>
        <dbReference type="ChEBI" id="CHEBI:57792"/>
        <dbReference type="ChEBI" id="CHEBI:62899"/>
        <dbReference type="ChEBI" id="CHEBI:77846"/>
        <dbReference type="ChEBI" id="CHEBI:90778"/>
        <dbReference type="ChEBI" id="CHEBI:232372"/>
        <dbReference type="EC" id="2.8.1.10"/>
    </reaction>
</comment>
<comment type="function">
    <text evidence="1">Catalyzes the rearrangement of 1-deoxy-D-xylulose 5-phosphate (DXP) to produce the thiazole phosphate moiety of thiamine. Sulfur is provided by the thiocarboxylate moiety of the carrier protein ThiS. In vitro, sulfur can be provided by H(2)S.</text>
</comment>
<organism evidence="9 10">
    <name type="scientific">Endomicrobium trichonymphae</name>
    <dbReference type="NCBI Taxonomy" id="1408204"/>
    <lineage>
        <taxon>Bacteria</taxon>
        <taxon>Pseudomonadati</taxon>
        <taxon>Elusimicrobiota</taxon>
        <taxon>Endomicrobiia</taxon>
        <taxon>Endomicrobiales</taxon>
        <taxon>Endomicrobiaceae</taxon>
        <taxon>Candidatus Endomicrobiellum</taxon>
    </lineage>
</organism>
<dbReference type="GO" id="GO:0009229">
    <property type="term" value="P:thiamine diphosphate biosynthetic process"/>
    <property type="evidence" value="ECO:0007669"/>
    <property type="project" value="UniProtKB-UniPathway"/>
</dbReference>
<evidence type="ECO:0000256" key="7">
    <source>
        <dbReference type="ARBA" id="ARBA00049897"/>
    </source>
</evidence>
<dbReference type="InterPro" id="IPR013785">
    <property type="entry name" value="Aldolase_TIM"/>
</dbReference>
<reference evidence="9 10" key="1">
    <citation type="submission" date="2015-11" db="EMBL/GenBank/DDBJ databases">
        <title>Evidence for parallel genomic evolution in an endosymbiosis of termite gut flagellates.</title>
        <authorList>
            <person name="Zheng H."/>
        </authorList>
    </citation>
    <scope>NUCLEOTIDE SEQUENCE [LARGE SCALE GENOMIC DNA]</scope>
    <source>
        <strain evidence="9 10">CET450</strain>
    </source>
</reference>
<evidence type="ECO:0000259" key="8">
    <source>
        <dbReference type="Pfam" id="PF05690"/>
    </source>
</evidence>
<dbReference type="EC" id="2.8.1.10" evidence="3"/>
<dbReference type="SUPFAM" id="SSF110399">
    <property type="entry name" value="ThiG-like"/>
    <property type="match status" value="1"/>
</dbReference>